<evidence type="ECO:0000313" key="2">
    <source>
        <dbReference type="EMBL" id="CAD8621801.1"/>
    </source>
</evidence>
<sequence length="118" mass="13481">MGPNLSLGGAPPVRSGMAGSKEWWEESSEEEEAEWDECTRLQALRGAAHRQRRAITDLLPHILVDGRGPQGKKVRRESTPFSWDAHLLLLTEDEFKQRYRLDFESFTTSSTYFDHTSS</sequence>
<feature type="region of interest" description="Disordered" evidence="1">
    <location>
        <begin position="1"/>
        <end position="31"/>
    </location>
</feature>
<proteinExistence type="predicted"/>
<evidence type="ECO:0000256" key="1">
    <source>
        <dbReference type="SAM" id="MobiDB-lite"/>
    </source>
</evidence>
<dbReference type="AlphaFoldDB" id="A0A7S0LT85"/>
<organism evidence="2">
    <name type="scientific">Coccolithus braarudii</name>
    <dbReference type="NCBI Taxonomy" id="221442"/>
    <lineage>
        <taxon>Eukaryota</taxon>
        <taxon>Haptista</taxon>
        <taxon>Haptophyta</taxon>
        <taxon>Prymnesiophyceae</taxon>
        <taxon>Coccolithales</taxon>
        <taxon>Coccolithaceae</taxon>
        <taxon>Coccolithus</taxon>
    </lineage>
</organism>
<dbReference type="EMBL" id="HBEY01052369">
    <property type="protein sequence ID" value="CAD8621801.1"/>
    <property type="molecule type" value="Transcribed_RNA"/>
</dbReference>
<protein>
    <submittedName>
        <fullName evidence="2">Uncharacterized protein</fullName>
    </submittedName>
</protein>
<reference evidence="2" key="1">
    <citation type="submission" date="2021-01" db="EMBL/GenBank/DDBJ databases">
        <authorList>
            <person name="Corre E."/>
            <person name="Pelletier E."/>
            <person name="Niang G."/>
            <person name="Scheremetjew M."/>
            <person name="Finn R."/>
            <person name="Kale V."/>
            <person name="Holt S."/>
            <person name="Cochrane G."/>
            <person name="Meng A."/>
            <person name="Brown T."/>
            <person name="Cohen L."/>
        </authorList>
    </citation>
    <scope>NUCLEOTIDE SEQUENCE</scope>
    <source>
        <strain evidence="2">PLY182g</strain>
    </source>
</reference>
<gene>
    <name evidence="2" type="ORF">CPEL01642_LOCUS25184</name>
</gene>
<name>A0A7S0LT85_9EUKA</name>
<accession>A0A7S0LT85</accession>